<dbReference type="PANTHER" id="PTHR11477">
    <property type="entry name" value="TRANSCRIPTION FACTOR S-II ZINC FINGER DOMAIN-CONTAINING PROTEIN"/>
    <property type="match status" value="1"/>
</dbReference>
<feature type="compositionally biased region" description="Basic and acidic residues" evidence="2">
    <location>
        <begin position="149"/>
        <end position="169"/>
    </location>
</feature>
<dbReference type="Gene3D" id="2.20.25.10">
    <property type="match status" value="1"/>
</dbReference>
<dbReference type="SUPFAM" id="SSF46942">
    <property type="entry name" value="Elongation factor TFIIS domain 2"/>
    <property type="match status" value="1"/>
</dbReference>
<organism evidence="5 6">
    <name type="scientific">Pangasianodon hypophthalmus</name>
    <name type="common">Striped catfish</name>
    <name type="synonym">Helicophagus hypophthalmus</name>
    <dbReference type="NCBI Taxonomy" id="310915"/>
    <lineage>
        <taxon>Eukaryota</taxon>
        <taxon>Metazoa</taxon>
        <taxon>Chordata</taxon>
        <taxon>Craniata</taxon>
        <taxon>Vertebrata</taxon>
        <taxon>Euteleostomi</taxon>
        <taxon>Actinopterygii</taxon>
        <taxon>Neopterygii</taxon>
        <taxon>Teleostei</taxon>
        <taxon>Ostariophysi</taxon>
        <taxon>Siluriformes</taxon>
        <taxon>Pangasiidae</taxon>
        <taxon>Pangasianodon</taxon>
    </lineage>
</organism>
<dbReference type="Gene3D" id="1.10.472.30">
    <property type="entry name" value="Transcription elongation factor S-II, central domain"/>
    <property type="match status" value="1"/>
</dbReference>
<dbReference type="Proteomes" id="UP000327468">
    <property type="component" value="Chromosome 26"/>
</dbReference>
<dbReference type="GO" id="GO:0006351">
    <property type="term" value="P:DNA-templated transcription"/>
    <property type="evidence" value="ECO:0007669"/>
    <property type="project" value="InterPro"/>
</dbReference>
<name>A0A5N5K1U6_PANHP</name>
<evidence type="ECO:0000256" key="1">
    <source>
        <dbReference type="PROSITE-ProRule" id="PRU00649"/>
    </source>
</evidence>
<dbReference type="PROSITE" id="PS51321">
    <property type="entry name" value="TFIIS_CENTRAL"/>
    <property type="match status" value="1"/>
</dbReference>
<dbReference type="Pfam" id="PF08711">
    <property type="entry name" value="Med26"/>
    <property type="match status" value="1"/>
</dbReference>
<evidence type="ECO:0000313" key="6">
    <source>
        <dbReference type="Proteomes" id="UP000327468"/>
    </source>
</evidence>
<dbReference type="GO" id="GO:0005634">
    <property type="term" value="C:nucleus"/>
    <property type="evidence" value="ECO:0007669"/>
    <property type="project" value="UniProtKB-SubCell"/>
</dbReference>
<protein>
    <recommendedName>
        <fullName evidence="7">TFIIS central domain-containing protein</fullName>
    </recommendedName>
</protein>
<dbReference type="PANTHER" id="PTHR11477:SF7">
    <property type="entry name" value="TRANSCRIPTION ELONGATION FACTOR A N-TERMINAL AND CENTRAL DOMAIN-CONTAINING PROTEIN"/>
    <property type="match status" value="1"/>
</dbReference>
<feature type="compositionally biased region" description="Low complexity" evidence="2">
    <location>
        <begin position="134"/>
        <end position="148"/>
    </location>
</feature>
<dbReference type="Gene3D" id="1.20.930.10">
    <property type="entry name" value="Conserved domain common to transcription factors TFIIS, elongin A, CRSP70"/>
    <property type="match status" value="1"/>
</dbReference>
<comment type="subcellular location">
    <subcellularLocation>
        <location evidence="1">Nucleus</location>
    </subcellularLocation>
</comment>
<dbReference type="EMBL" id="VFJC01000027">
    <property type="protein sequence ID" value="KAB5523415.1"/>
    <property type="molecule type" value="Genomic_DNA"/>
</dbReference>
<feature type="domain" description="TFIIS central" evidence="4">
    <location>
        <begin position="188"/>
        <end position="301"/>
    </location>
</feature>
<evidence type="ECO:0000259" key="3">
    <source>
        <dbReference type="PROSITE" id="PS51319"/>
    </source>
</evidence>
<dbReference type="InterPro" id="IPR035100">
    <property type="entry name" value="TF_IIS-typ"/>
</dbReference>
<dbReference type="InterPro" id="IPR003618">
    <property type="entry name" value="TFIIS_cen_dom"/>
</dbReference>
<reference evidence="5 6" key="1">
    <citation type="submission" date="2019-06" db="EMBL/GenBank/DDBJ databases">
        <title>A chromosome-scale genome assembly of the striped catfish, Pangasianodon hypophthalmus.</title>
        <authorList>
            <person name="Wen M."/>
            <person name="Zahm M."/>
            <person name="Roques C."/>
            <person name="Cabau C."/>
            <person name="Klopp C."/>
            <person name="Donnadieu C."/>
            <person name="Jouanno E."/>
            <person name="Avarre J.-C."/>
            <person name="Campet M."/>
            <person name="Ha T.T.T."/>
            <person name="Dugue R."/>
            <person name="Lampietro C."/>
            <person name="Louis A."/>
            <person name="Herpin A."/>
            <person name="Echchiki A."/>
            <person name="Berthelot C."/>
            <person name="Parey E."/>
            <person name="Roest-Crollius H."/>
            <person name="Braasch I."/>
            <person name="Postlethwait J."/>
            <person name="Bobe J."/>
            <person name="Montfort J."/>
            <person name="Bouchez O."/>
            <person name="Begum T."/>
            <person name="Schartl M."/>
            <person name="Guiguen Y."/>
        </authorList>
    </citation>
    <scope>NUCLEOTIDE SEQUENCE [LARGE SCALE GENOMIC DNA]</scope>
    <source>
        <strain evidence="5 6">Indonesia</strain>
        <tissue evidence="5">Blood</tissue>
    </source>
</reference>
<keyword evidence="1" id="KW-0539">Nucleus</keyword>
<dbReference type="PIRSF" id="PIRSF006704">
    <property type="entry name" value="TF_IIS"/>
    <property type="match status" value="1"/>
</dbReference>
<gene>
    <name evidence="5" type="ORF">PHYPO_G00152300</name>
</gene>
<dbReference type="AlphaFoldDB" id="A0A5N5K1U6"/>
<comment type="caution">
    <text evidence="5">The sequence shown here is derived from an EMBL/GenBank/DDBJ whole genome shotgun (WGS) entry which is preliminary data.</text>
</comment>
<evidence type="ECO:0000313" key="5">
    <source>
        <dbReference type="EMBL" id="KAB5523415.1"/>
    </source>
</evidence>
<evidence type="ECO:0000256" key="2">
    <source>
        <dbReference type="SAM" id="MobiDB-lite"/>
    </source>
</evidence>
<dbReference type="InterPro" id="IPR017923">
    <property type="entry name" value="TFIIS_N"/>
</dbReference>
<evidence type="ECO:0000259" key="4">
    <source>
        <dbReference type="PROSITE" id="PS51321"/>
    </source>
</evidence>
<accession>A0A5N5K1U6</accession>
<dbReference type="InterPro" id="IPR036575">
    <property type="entry name" value="TFIIS_cen_dom_sf"/>
</dbReference>
<feature type="region of interest" description="Disordered" evidence="2">
    <location>
        <begin position="134"/>
        <end position="169"/>
    </location>
</feature>
<sequence>MYPLRPLAVTVRIVRGEPQQTWRLGFDINRCDNGEKGNYTYEQLQTTDIAKSIYQLVKSCPVASVRKRGKDVLSKWKRLYGSIHEPKNIKDTSQSKECEAAEQDKAEAARQDLDRKVNDSETILCFKVEESSTSNVDQESSDSSSVRDASSKAKTVQEEDSLRLPTEDSRTTLTVPSLISGSTNSPVLRNKCVELLIQALNPDQTDPELTKHLAHTIETHIDYLHGRNPCKYKSCIRSKVANLKNPKNPHLRQGLLNGTLAPELFARMSAQEMAGDELRQLRQGYTAAGISEHQLPQGPVGTATTKVRCQRCEGMDCRVTQISRGTLFLPSWVKRGSVDEEAMTFITCANCGAQWYHNRWVCL</sequence>
<keyword evidence="6" id="KW-1185">Reference proteome</keyword>
<dbReference type="InterPro" id="IPR035441">
    <property type="entry name" value="TFIIS/LEDGF_dom_sf"/>
</dbReference>
<proteinExistence type="predicted"/>
<dbReference type="SUPFAM" id="SSF47676">
    <property type="entry name" value="Conserved domain common to transcription factors TFIIS, elongin A, CRSP70"/>
    <property type="match status" value="1"/>
</dbReference>
<dbReference type="SMART" id="SM00510">
    <property type="entry name" value="TFS2M"/>
    <property type="match status" value="1"/>
</dbReference>
<feature type="region of interest" description="Disordered" evidence="2">
    <location>
        <begin position="87"/>
        <end position="114"/>
    </location>
</feature>
<evidence type="ECO:0008006" key="7">
    <source>
        <dbReference type="Google" id="ProtNLM"/>
    </source>
</evidence>
<dbReference type="PROSITE" id="PS51319">
    <property type="entry name" value="TFIIS_N"/>
    <property type="match status" value="1"/>
</dbReference>
<feature type="domain" description="TFIIS N-terminal" evidence="3">
    <location>
        <begin position="1"/>
        <end position="83"/>
    </location>
</feature>
<dbReference type="Pfam" id="PF07500">
    <property type="entry name" value="TFIIS_M"/>
    <property type="match status" value="1"/>
</dbReference>